<accession>A0A914H551</accession>
<protein>
    <submittedName>
        <fullName evidence="2">Uncharacterized protein</fullName>
    </submittedName>
</protein>
<proteinExistence type="predicted"/>
<sequence>MSKVPGGVTRFCPQAQCARLFAALFCALFALGGVFGMDNSNDDELRRHFGIRQQQFFAVPSSDGFDASAALIGVNPFAERLMFEKRLAPREIGKRERIIMDAMGGNDYLIKRSLGKK</sequence>
<dbReference type="Proteomes" id="UP000887572">
    <property type="component" value="Unplaced"/>
</dbReference>
<dbReference type="AlphaFoldDB" id="A0A914H551"/>
<dbReference type="WBParaSite" id="Gr19_v10_g13759.t1">
    <property type="protein sequence ID" value="Gr19_v10_g13759.t1"/>
    <property type="gene ID" value="Gr19_v10_g13759"/>
</dbReference>
<reference evidence="2" key="1">
    <citation type="submission" date="2022-11" db="UniProtKB">
        <authorList>
            <consortium name="WormBaseParasite"/>
        </authorList>
    </citation>
    <scope>IDENTIFICATION</scope>
</reference>
<evidence type="ECO:0000313" key="2">
    <source>
        <dbReference type="WBParaSite" id="Gr19_v10_g13759.t1"/>
    </source>
</evidence>
<evidence type="ECO:0000313" key="1">
    <source>
        <dbReference type="Proteomes" id="UP000887572"/>
    </source>
</evidence>
<name>A0A914H551_GLORO</name>
<organism evidence="1 2">
    <name type="scientific">Globodera rostochiensis</name>
    <name type="common">Golden nematode worm</name>
    <name type="synonym">Heterodera rostochiensis</name>
    <dbReference type="NCBI Taxonomy" id="31243"/>
    <lineage>
        <taxon>Eukaryota</taxon>
        <taxon>Metazoa</taxon>
        <taxon>Ecdysozoa</taxon>
        <taxon>Nematoda</taxon>
        <taxon>Chromadorea</taxon>
        <taxon>Rhabditida</taxon>
        <taxon>Tylenchina</taxon>
        <taxon>Tylenchomorpha</taxon>
        <taxon>Tylenchoidea</taxon>
        <taxon>Heteroderidae</taxon>
        <taxon>Heteroderinae</taxon>
        <taxon>Globodera</taxon>
    </lineage>
</organism>
<keyword evidence="1" id="KW-1185">Reference proteome</keyword>